<keyword evidence="4" id="KW-1185">Reference proteome</keyword>
<dbReference type="EMBL" id="CP000491">
    <property type="protein sequence ID" value="ABL73160.1"/>
    <property type="molecule type" value="Genomic_DNA"/>
</dbReference>
<accession>A1BCB6</accession>
<feature type="domain" description="BD-FAE-like" evidence="2">
    <location>
        <begin position="70"/>
        <end position="155"/>
    </location>
</feature>
<name>A1BCB6_PARDP</name>
<dbReference type="KEGG" id="pde:Pden_5100"/>
<dbReference type="SUPFAM" id="SSF53474">
    <property type="entry name" value="alpha/beta-Hydrolases"/>
    <property type="match status" value="1"/>
</dbReference>
<dbReference type="RefSeq" id="WP_011751318.1">
    <property type="nucleotide sequence ID" value="NC_008688.1"/>
</dbReference>
<dbReference type="Gene3D" id="3.40.50.1820">
    <property type="entry name" value="alpha/beta hydrolase"/>
    <property type="match status" value="1"/>
</dbReference>
<keyword evidence="1" id="KW-0378">Hydrolase</keyword>
<dbReference type="InterPro" id="IPR029058">
    <property type="entry name" value="AB_hydrolase_fold"/>
</dbReference>
<dbReference type="Pfam" id="PF20434">
    <property type="entry name" value="BD-FAE"/>
    <property type="match status" value="1"/>
</dbReference>
<gene>
    <name evidence="3" type="ordered locus">Pden_5100</name>
</gene>
<dbReference type="HOGENOM" id="CLU_012494_4_7_5"/>
<evidence type="ECO:0000313" key="3">
    <source>
        <dbReference type="EMBL" id="ABL73160.1"/>
    </source>
</evidence>
<reference evidence="4" key="1">
    <citation type="submission" date="2006-12" db="EMBL/GenBank/DDBJ databases">
        <title>Complete sequence of plasmid 1 of Paracoccus denitrificans PD1222.</title>
        <authorList>
            <person name="Copeland A."/>
            <person name="Lucas S."/>
            <person name="Lapidus A."/>
            <person name="Barry K."/>
            <person name="Detter J.C."/>
            <person name="Glavina del Rio T."/>
            <person name="Hammon N."/>
            <person name="Israni S."/>
            <person name="Dalin E."/>
            <person name="Tice H."/>
            <person name="Pitluck S."/>
            <person name="Munk A.C."/>
            <person name="Brettin T."/>
            <person name="Bruce D."/>
            <person name="Han C."/>
            <person name="Tapia R."/>
            <person name="Gilna P."/>
            <person name="Schmutz J."/>
            <person name="Larimer F."/>
            <person name="Land M."/>
            <person name="Hauser L."/>
            <person name="Kyrpides N."/>
            <person name="Lykidis A."/>
            <person name="Spiro S."/>
            <person name="Richardson D.J."/>
            <person name="Moir J.W.B."/>
            <person name="Ferguson S.J."/>
            <person name="van Spanning R.J.M."/>
            <person name="Richardson P."/>
        </authorList>
    </citation>
    <scope>NUCLEOTIDE SEQUENCE [LARGE SCALE GENOMIC DNA]</scope>
    <source>
        <strain evidence="4">Pd 1222</strain>
        <plasmid evidence="4">pPD1222</plasmid>
    </source>
</reference>
<dbReference type="OrthoDB" id="9771666at2"/>
<proteinExistence type="predicted"/>
<keyword evidence="3" id="KW-0614">Plasmid</keyword>
<dbReference type="InterPro" id="IPR050300">
    <property type="entry name" value="GDXG_lipolytic_enzyme"/>
</dbReference>
<sequence length="272" mass="29181">MATAIYRGMTRQELDTAYSNTGRIADFPALMRDFRARSDAFHAAHDCRRDLRYGPGARQTFDWLASGRPDAPVFVFIHGGYWQSCVKEDFAFCAAGPLARGHDVILAEYTLAPEASMTQIVAEIGHLLDHLAPRLAGRRLCLAGHSAGGHLAAMHRGHPAVGSVLAISGLFDLEPIGLGQLNDKLQLTEAEIAACSPQRIIAPGAPMLVAVGAGELPELIRQSDDYAEACRQAGERAVLLHVPGCDHFQVLDDLAEPAGAQLTALAALDMRP</sequence>
<evidence type="ECO:0000259" key="2">
    <source>
        <dbReference type="Pfam" id="PF20434"/>
    </source>
</evidence>
<evidence type="ECO:0000313" key="4">
    <source>
        <dbReference type="Proteomes" id="UP000000361"/>
    </source>
</evidence>
<dbReference type="EnsemblBacteria" id="ABL73160">
    <property type="protein sequence ID" value="ABL73160"/>
    <property type="gene ID" value="Pden_5100"/>
</dbReference>
<dbReference type="eggNOG" id="COG0657">
    <property type="taxonomic scope" value="Bacteria"/>
</dbReference>
<dbReference type="GeneID" id="93454517"/>
<geneLocation type="plasmid" evidence="4">
    <name>pPD1222</name>
</geneLocation>
<dbReference type="InterPro" id="IPR049492">
    <property type="entry name" value="BD-FAE-like_dom"/>
</dbReference>
<dbReference type="GO" id="GO:0016787">
    <property type="term" value="F:hydrolase activity"/>
    <property type="evidence" value="ECO:0007669"/>
    <property type="project" value="UniProtKB-KW"/>
</dbReference>
<dbReference type="PANTHER" id="PTHR48081">
    <property type="entry name" value="AB HYDROLASE SUPERFAMILY PROTEIN C4A8.06C"/>
    <property type="match status" value="1"/>
</dbReference>
<dbReference type="AlphaFoldDB" id="A1BCB6"/>
<dbReference type="PANTHER" id="PTHR48081:SF33">
    <property type="entry name" value="KYNURENINE FORMAMIDASE"/>
    <property type="match status" value="1"/>
</dbReference>
<dbReference type="Proteomes" id="UP000000361">
    <property type="component" value="Chromosome 1"/>
</dbReference>
<organism evidence="3 4">
    <name type="scientific">Paracoccus denitrificans (strain Pd 1222)</name>
    <dbReference type="NCBI Taxonomy" id="318586"/>
    <lineage>
        <taxon>Bacteria</taxon>
        <taxon>Pseudomonadati</taxon>
        <taxon>Pseudomonadota</taxon>
        <taxon>Alphaproteobacteria</taxon>
        <taxon>Rhodobacterales</taxon>
        <taxon>Paracoccaceae</taxon>
        <taxon>Paracoccus</taxon>
    </lineage>
</organism>
<evidence type="ECO:0000256" key="1">
    <source>
        <dbReference type="ARBA" id="ARBA00022801"/>
    </source>
</evidence>
<protein>
    <submittedName>
        <fullName evidence="3">Esterase/lipase-like protein</fullName>
    </submittedName>
</protein>